<sequence>MTSPLTRNDRQGEFPASWYAATVDPPPLRPNLRGEQSADVCIIGAGYTGLTAARVLAAKGLSVIVLEAHRAGFGASGRNGGQVASGYNAPQRLLTKKLGAGVARDLWNLTQEAKTDVADNCAAFSPDAQYKSGIAHGCYSAKERAAHHDDARFLQDTYGYDQIKTYGRDDFADVVASPLYDGGTIDWGGAHIHPLRYALRLAKAAENAGAVIYENSAVHHIDKGAKVTLRTSKGQIKADHLIIATNGYIAGLERKVAATIMPINSFICATAPLNEDQNNILKKDIAVEDSKYFVNYYRMSEDNRLLFGGRASASIAFPDDIGAMLRPRFTALFPTLENVKIDYAWGGTLGVTMTGLPAVQRIDKNTLSAGGFTGHGVALSGLCGKVMAEAIAGQAARFDTLSALPAPAFPGGPALGRPLLQLFLTWNILREKFGL</sequence>
<dbReference type="GO" id="GO:0005737">
    <property type="term" value="C:cytoplasm"/>
    <property type="evidence" value="ECO:0007669"/>
    <property type="project" value="TreeGrafter"/>
</dbReference>
<dbReference type="RefSeq" id="WP_183529225.1">
    <property type="nucleotide sequence ID" value="NZ_JACIJM010000006.1"/>
</dbReference>
<keyword evidence="1 3" id="KW-0560">Oxidoreductase</keyword>
<evidence type="ECO:0000259" key="2">
    <source>
        <dbReference type="Pfam" id="PF01266"/>
    </source>
</evidence>
<evidence type="ECO:0000256" key="1">
    <source>
        <dbReference type="ARBA" id="ARBA00023002"/>
    </source>
</evidence>
<reference evidence="3 4" key="1">
    <citation type="submission" date="2020-08" db="EMBL/GenBank/DDBJ databases">
        <title>Genomic Encyclopedia of Type Strains, Phase IV (KMG-IV): sequencing the most valuable type-strain genomes for metagenomic binning, comparative biology and taxonomic classification.</title>
        <authorList>
            <person name="Goeker M."/>
        </authorList>
    </citation>
    <scope>NUCLEOTIDE SEQUENCE [LARGE SCALE GENOMIC DNA]</scope>
    <source>
        <strain evidence="3 4">DSM 101064</strain>
    </source>
</reference>
<dbReference type="InterPro" id="IPR036188">
    <property type="entry name" value="FAD/NAD-bd_sf"/>
</dbReference>
<feature type="domain" description="FAD dependent oxidoreductase" evidence="2">
    <location>
        <begin position="39"/>
        <end position="389"/>
    </location>
</feature>
<evidence type="ECO:0000313" key="3">
    <source>
        <dbReference type="EMBL" id="MBB5722701.1"/>
    </source>
</evidence>
<dbReference type="Proteomes" id="UP000535415">
    <property type="component" value="Unassembled WGS sequence"/>
</dbReference>
<proteinExistence type="predicted"/>
<dbReference type="InterPro" id="IPR006076">
    <property type="entry name" value="FAD-dep_OxRdtase"/>
</dbReference>
<dbReference type="Gene3D" id="3.30.9.10">
    <property type="entry name" value="D-Amino Acid Oxidase, subunit A, domain 2"/>
    <property type="match status" value="1"/>
</dbReference>
<keyword evidence="4" id="KW-1185">Reference proteome</keyword>
<dbReference type="Pfam" id="PF01266">
    <property type="entry name" value="DAO"/>
    <property type="match status" value="1"/>
</dbReference>
<gene>
    <name evidence="3" type="ORF">FHS72_002331</name>
</gene>
<comment type="caution">
    <text evidence="3">The sequence shown here is derived from an EMBL/GenBank/DDBJ whole genome shotgun (WGS) entry which is preliminary data.</text>
</comment>
<name>A0A7W9BLU6_9RHOB</name>
<organism evidence="3 4">
    <name type="scientific">Yoonia ponticola</name>
    <dbReference type="NCBI Taxonomy" id="1524255"/>
    <lineage>
        <taxon>Bacteria</taxon>
        <taxon>Pseudomonadati</taxon>
        <taxon>Pseudomonadota</taxon>
        <taxon>Alphaproteobacteria</taxon>
        <taxon>Rhodobacterales</taxon>
        <taxon>Paracoccaceae</taxon>
        <taxon>Yoonia</taxon>
    </lineage>
</organism>
<protein>
    <submittedName>
        <fullName evidence="3">Gamma-glutamylputrescine oxidase</fullName>
        <ecNumber evidence="3">1.4.3.-</ecNumber>
    </submittedName>
</protein>
<dbReference type="AlphaFoldDB" id="A0A7W9BLU6"/>
<dbReference type="Gene3D" id="3.50.50.60">
    <property type="entry name" value="FAD/NAD(P)-binding domain"/>
    <property type="match status" value="1"/>
</dbReference>
<dbReference type="SUPFAM" id="SSF51905">
    <property type="entry name" value="FAD/NAD(P)-binding domain"/>
    <property type="match status" value="1"/>
</dbReference>
<dbReference type="GO" id="GO:0016491">
    <property type="term" value="F:oxidoreductase activity"/>
    <property type="evidence" value="ECO:0007669"/>
    <property type="project" value="UniProtKB-KW"/>
</dbReference>
<evidence type="ECO:0000313" key="4">
    <source>
        <dbReference type="Proteomes" id="UP000535415"/>
    </source>
</evidence>
<dbReference type="EMBL" id="JACIJM010000006">
    <property type="protein sequence ID" value="MBB5722701.1"/>
    <property type="molecule type" value="Genomic_DNA"/>
</dbReference>
<dbReference type="EC" id="1.4.3.-" evidence="3"/>
<dbReference type="PANTHER" id="PTHR13847:SF281">
    <property type="entry name" value="FAD DEPENDENT OXIDOREDUCTASE DOMAIN-CONTAINING PROTEIN"/>
    <property type="match status" value="1"/>
</dbReference>
<dbReference type="PANTHER" id="PTHR13847">
    <property type="entry name" value="SARCOSINE DEHYDROGENASE-RELATED"/>
    <property type="match status" value="1"/>
</dbReference>
<accession>A0A7W9BLU6</accession>